<sequence length="118" mass="13223">MYAVVPPEYVCLPPQPVQYLFTFKVGTQYRDLPVTGKARAHVSSCRTSRQTPHCVILSYVHVISSIVVARSLGEEKNTPPTVVQAAVSKPTRIVNKPELVHLFVPPLWLISVLRELNF</sequence>
<reference evidence="1 2" key="1">
    <citation type="journal article" date="2023" name="Sci. Data">
        <title>Genome assembly of the Korean intertidal mud-creeper Batillaria attramentaria.</title>
        <authorList>
            <person name="Patra A.K."/>
            <person name="Ho P.T."/>
            <person name="Jun S."/>
            <person name="Lee S.J."/>
            <person name="Kim Y."/>
            <person name="Won Y.J."/>
        </authorList>
    </citation>
    <scope>NUCLEOTIDE SEQUENCE [LARGE SCALE GENOMIC DNA]</scope>
    <source>
        <strain evidence="1">Wonlab-2016</strain>
    </source>
</reference>
<dbReference type="AlphaFoldDB" id="A0ABD0MAD1"/>
<gene>
    <name evidence="1" type="ORF">BaRGS_00000565</name>
</gene>
<evidence type="ECO:0000313" key="2">
    <source>
        <dbReference type="Proteomes" id="UP001519460"/>
    </source>
</evidence>
<dbReference type="Proteomes" id="UP001519460">
    <property type="component" value="Unassembled WGS sequence"/>
</dbReference>
<keyword evidence="2" id="KW-1185">Reference proteome</keyword>
<organism evidence="1 2">
    <name type="scientific">Batillaria attramentaria</name>
    <dbReference type="NCBI Taxonomy" id="370345"/>
    <lineage>
        <taxon>Eukaryota</taxon>
        <taxon>Metazoa</taxon>
        <taxon>Spiralia</taxon>
        <taxon>Lophotrochozoa</taxon>
        <taxon>Mollusca</taxon>
        <taxon>Gastropoda</taxon>
        <taxon>Caenogastropoda</taxon>
        <taxon>Sorbeoconcha</taxon>
        <taxon>Cerithioidea</taxon>
        <taxon>Batillariidae</taxon>
        <taxon>Batillaria</taxon>
    </lineage>
</organism>
<dbReference type="EMBL" id="JACVVK020000002">
    <property type="protein sequence ID" value="KAK7508326.1"/>
    <property type="molecule type" value="Genomic_DNA"/>
</dbReference>
<accession>A0ABD0MAD1</accession>
<evidence type="ECO:0000313" key="1">
    <source>
        <dbReference type="EMBL" id="KAK7508326.1"/>
    </source>
</evidence>
<proteinExistence type="predicted"/>
<protein>
    <submittedName>
        <fullName evidence="1">Uncharacterized protein</fullName>
    </submittedName>
</protein>
<name>A0ABD0MAD1_9CAEN</name>
<comment type="caution">
    <text evidence="1">The sequence shown here is derived from an EMBL/GenBank/DDBJ whole genome shotgun (WGS) entry which is preliminary data.</text>
</comment>